<evidence type="ECO:0000313" key="4">
    <source>
        <dbReference type="Proteomes" id="UP000198908"/>
    </source>
</evidence>
<proteinExistence type="predicted"/>
<feature type="compositionally biased region" description="Gly residues" evidence="1">
    <location>
        <begin position="26"/>
        <end position="47"/>
    </location>
</feature>
<sequence length="102" mass="10210">MKRRHYFIPALVSVTLATSGFALAQGSGGGAGGSSSTGAGEATGGASGVYPSQTQGVEQNPSATGATHKSTHRTHHKKHTTKPMNDTTNTPGADASSDTKGQ</sequence>
<gene>
    <name evidence="3" type="ORF">SAMN05421548_1024</name>
</gene>
<feature type="compositionally biased region" description="Polar residues" evidence="1">
    <location>
        <begin position="50"/>
        <end position="65"/>
    </location>
</feature>
<protein>
    <submittedName>
        <fullName evidence="3">Uncharacterized protein</fullName>
    </submittedName>
</protein>
<accession>A0A1G6H788</accession>
<feature type="region of interest" description="Disordered" evidence="1">
    <location>
        <begin position="22"/>
        <end position="102"/>
    </location>
</feature>
<dbReference type="AlphaFoldDB" id="A0A1G6H788"/>
<keyword evidence="4" id="KW-1185">Reference proteome</keyword>
<feature type="compositionally biased region" description="Polar residues" evidence="1">
    <location>
        <begin position="83"/>
        <end position="102"/>
    </location>
</feature>
<reference evidence="4" key="1">
    <citation type="submission" date="2016-09" db="EMBL/GenBank/DDBJ databases">
        <authorList>
            <person name="Varghese N."/>
            <person name="Submissions S."/>
        </authorList>
    </citation>
    <scope>NUCLEOTIDE SEQUENCE [LARGE SCALE GENOMIC DNA]</scope>
    <source>
        <strain evidence="4">TNe-862</strain>
    </source>
</reference>
<keyword evidence="2" id="KW-0732">Signal</keyword>
<evidence type="ECO:0000313" key="3">
    <source>
        <dbReference type="EMBL" id="SDB90013.1"/>
    </source>
</evidence>
<feature type="chain" id="PRO_5011792279" evidence="2">
    <location>
        <begin position="25"/>
        <end position="102"/>
    </location>
</feature>
<dbReference type="RefSeq" id="WP_091994231.1">
    <property type="nucleotide sequence ID" value="NZ_FMYQ01000002.1"/>
</dbReference>
<feature type="compositionally biased region" description="Basic residues" evidence="1">
    <location>
        <begin position="69"/>
        <end position="81"/>
    </location>
</feature>
<dbReference type="SUPFAM" id="SSF102405">
    <property type="entry name" value="MCP/YpsA-like"/>
    <property type="match status" value="1"/>
</dbReference>
<name>A0A1G6H788_9BURK</name>
<feature type="signal peptide" evidence="2">
    <location>
        <begin position="1"/>
        <end position="24"/>
    </location>
</feature>
<evidence type="ECO:0000256" key="2">
    <source>
        <dbReference type="SAM" id="SignalP"/>
    </source>
</evidence>
<dbReference type="Proteomes" id="UP000198908">
    <property type="component" value="Unassembled WGS sequence"/>
</dbReference>
<organism evidence="3 4">
    <name type="scientific">Paraburkholderia lycopersici</name>
    <dbReference type="NCBI Taxonomy" id="416944"/>
    <lineage>
        <taxon>Bacteria</taxon>
        <taxon>Pseudomonadati</taxon>
        <taxon>Pseudomonadota</taxon>
        <taxon>Betaproteobacteria</taxon>
        <taxon>Burkholderiales</taxon>
        <taxon>Burkholderiaceae</taxon>
        <taxon>Paraburkholderia</taxon>
    </lineage>
</organism>
<evidence type="ECO:0000256" key="1">
    <source>
        <dbReference type="SAM" id="MobiDB-lite"/>
    </source>
</evidence>
<dbReference type="EMBL" id="FMYQ01000002">
    <property type="protein sequence ID" value="SDB90013.1"/>
    <property type="molecule type" value="Genomic_DNA"/>
</dbReference>